<dbReference type="EMBL" id="JACGWN010000016">
    <property type="protein sequence ID" value="KAL0393961.1"/>
    <property type="molecule type" value="Genomic_DNA"/>
</dbReference>
<proteinExistence type="predicted"/>
<dbReference type="AlphaFoldDB" id="A0AAW2SQQ4"/>
<evidence type="ECO:0000313" key="2">
    <source>
        <dbReference type="EMBL" id="KAL0393961.1"/>
    </source>
</evidence>
<organism evidence="2">
    <name type="scientific">Sesamum latifolium</name>
    <dbReference type="NCBI Taxonomy" id="2727402"/>
    <lineage>
        <taxon>Eukaryota</taxon>
        <taxon>Viridiplantae</taxon>
        <taxon>Streptophyta</taxon>
        <taxon>Embryophyta</taxon>
        <taxon>Tracheophyta</taxon>
        <taxon>Spermatophyta</taxon>
        <taxon>Magnoliopsida</taxon>
        <taxon>eudicotyledons</taxon>
        <taxon>Gunneridae</taxon>
        <taxon>Pentapetalae</taxon>
        <taxon>asterids</taxon>
        <taxon>lamiids</taxon>
        <taxon>Lamiales</taxon>
        <taxon>Pedaliaceae</taxon>
        <taxon>Sesamum</taxon>
    </lineage>
</organism>
<reference evidence="2" key="2">
    <citation type="journal article" date="2024" name="Plant">
        <title>Genomic evolution and insights into agronomic trait innovations of Sesamum species.</title>
        <authorList>
            <person name="Miao H."/>
            <person name="Wang L."/>
            <person name="Qu L."/>
            <person name="Liu H."/>
            <person name="Sun Y."/>
            <person name="Le M."/>
            <person name="Wang Q."/>
            <person name="Wei S."/>
            <person name="Zheng Y."/>
            <person name="Lin W."/>
            <person name="Duan Y."/>
            <person name="Cao H."/>
            <person name="Xiong S."/>
            <person name="Wang X."/>
            <person name="Wei L."/>
            <person name="Li C."/>
            <person name="Ma Q."/>
            <person name="Ju M."/>
            <person name="Zhao R."/>
            <person name="Li G."/>
            <person name="Mu C."/>
            <person name="Tian Q."/>
            <person name="Mei H."/>
            <person name="Zhang T."/>
            <person name="Gao T."/>
            <person name="Zhang H."/>
        </authorList>
    </citation>
    <scope>NUCLEOTIDE SEQUENCE</scope>
    <source>
        <strain evidence="2">KEN1</strain>
    </source>
</reference>
<name>A0AAW2SQQ4_9LAMI</name>
<protein>
    <submittedName>
        <fullName evidence="2">Uncharacterized protein</fullName>
    </submittedName>
</protein>
<accession>A0AAW2SQQ4</accession>
<comment type="caution">
    <text evidence="2">The sequence shown here is derived from an EMBL/GenBank/DDBJ whole genome shotgun (WGS) entry which is preliminary data.</text>
</comment>
<reference evidence="2" key="1">
    <citation type="submission" date="2020-06" db="EMBL/GenBank/DDBJ databases">
        <authorList>
            <person name="Li T."/>
            <person name="Hu X."/>
            <person name="Zhang T."/>
            <person name="Song X."/>
            <person name="Zhang H."/>
            <person name="Dai N."/>
            <person name="Sheng W."/>
            <person name="Hou X."/>
            <person name="Wei L."/>
        </authorList>
    </citation>
    <scope>NUCLEOTIDE SEQUENCE</scope>
    <source>
        <strain evidence="2">KEN1</strain>
        <tissue evidence="2">Leaf</tissue>
    </source>
</reference>
<evidence type="ECO:0000256" key="1">
    <source>
        <dbReference type="SAM" id="MobiDB-lite"/>
    </source>
</evidence>
<feature type="region of interest" description="Disordered" evidence="1">
    <location>
        <begin position="44"/>
        <end position="76"/>
    </location>
</feature>
<sequence length="76" mass="8724">MDLIDWSAWDMMWDSSSGGNAAGHDHVLDYVLFHEPSYMYMPPHFTENVNDHDEDNDDDNDHGSGGNVFSSDLWNF</sequence>
<gene>
    <name evidence="2" type="ORF">Slati_4362300</name>
</gene>